<dbReference type="InterPro" id="IPR003660">
    <property type="entry name" value="HAMP_dom"/>
</dbReference>
<dbReference type="Gene3D" id="3.30.450.20">
    <property type="entry name" value="PAS domain"/>
    <property type="match status" value="1"/>
</dbReference>
<dbReference type="EMBL" id="JAGGJZ010000001">
    <property type="protein sequence ID" value="MBP1888586.1"/>
    <property type="molecule type" value="Genomic_DNA"/>
</dbReference>
<evidence type="ECO:0000256" key="8">
    <source>
        <dbReference type="ARBA" id="ARBA00023136"/>
    </source>
</evidence>
<dbReference type="Proteomes" id="UP000783390">
    <property type="component" value="Unassembled WGS sequence"/>
</dbReference>
<dbReference type="SUPFAM" id="SSF55874">
    <property type="entry name" value="ATPase domain of HSP90 chaperone/DNA topoisomerase II/histidine kinase"/>
    <property type="match status" value="1"/>
</dbReference>
<dbReference type="GO" id="GO:0004673">
    <property type="term" value="F:protein histidine kinase activity"/>
    <property type="evidence" value="ECO:0007669"/>
    <property type="project" value="UniProtKB-EC"/>
</dbReference>
<dbReference type="InterPro" id="IPR005467">
    <property type="entry name" value="His_kinase_dom"/>
</dbReference>
<keyword evidence="13" id="KW-1185">Reference proteome</keyword>
<evidence type="ECO:0000259" key="10">
    <source>
        <dbReference type="PROSITE" id="PS50109"/>
    </source>
</evidence>
<comment type="subcellular location">
    <subcellularLocation>
        <location evidence="2">Membrane</location>
    </subcellularLocation>
</comment>
<dbReference type="InterPro" id="IPR035965">
    <property type="entry name" value="PAS-like_dom_sf"/>
</dbReference>
<keyword evidence="6 12" id="KW-0418">Kinase</keyword>
<evidence type="ECO:0000313" key="12">
    <source>
        <dbReference type="EMBL" id="MBP1888586.1"/>
    </source>
</evidence>
<dbReference type="InterPro" id="IPR003661">
    <property type="entry name" value="HisK_dim/P_dom"/>
</dbReference>
<dbReference type="Pfam" id="PF13188">
    <property type="entry name" value="PAS_8"/>
    <property type="match status" value="1"/>
</dbReference>
<keyword evidence="9" id="KW-0812">Transmembrane</keyword>
<evidence type="ECO:0000259" key="11">
    <source>
        <dbReference type="PROSITE" id="PS50885"/>
    </source>
</evidence>
<dbReference type="Pfam" id="PF00512">
    <property type="entry name" value="HisKA"/>
    <property type="match status" value="1"/>
</dbReference>
<dbReference type="Pfam" id="PF02518">
    <property type="entry name" value="HATPase_c"/>
    <property type="match status" value="1"/>
</dbReference>
<gene>
    <name evidence="12" type="ORF">J2Z53_000165</name>
</gene>
<organism evidence="12 13">
    <name type="scientific">Clostridium moniliforme</name>
    <dbReference type="NCBI Taxonomy" id="39489"/>
    <lineage>
        <taxon>Bacteria</taxon>
        <taxon>Bacillati</taxon>
        <taxon>Bacillota</taxon>
        <taxon>Clostridia</taxon>
        <taxon>Eubacteriales</taxon>
        <taxon>Clostridiaceae</taxon>
        <taxon>Clostridium</taxon>
    </lineage>
</organism>
<feature type="domain" description="Histidine kinase" evidence="10">
    <location>
        <begin position="348"/>
        <end position="559"/>
    </location>
</feature>
<dbReference type="Gene3D" id="6.10.340.10">
    <property type="match status" value="1"/>
</dbReference>
<evidence type="ECO:0000256" key="6">
    <source>
        <dbReference type="ARBA" id="ARBA00022777"/>
    </source>
</evidence>
<evidence type="ECO:0000256" key="9">
    <source>
        <dbReference type="SAM" id="Phobius"/>
    </source>
</evidence>
<dbReference type="SUPFAM" id="SSF158472">
    <property type="entry name" value="HAMP domain-like"/>
    <property type="match status" value="1"/>
</dbReference>
<reference evidence="12 13" key="1">
    <citation type="submission" date="2021-03" db="EMBL/GenBank/DDBJ databases">
        <title>Genomic Encyclopedia of Type Strains, Phase IV (KMG-IV): sequencing the most valuable type-strain genomes for metagenomic binning, comparative biology and taxonomic classification.</title>
        <authorList>
            <person name="Goeker M."/>
        </authorList>
    </citation>
    <scope>NUCLEOTIDE SEQUENCE [LARGE SCALE GENOMIC DNA]</scope>
    <source>
        <strain evidence="12 13">DSM 3984</strain>
    </source>
</reference>
<dbReference type="SMART" id="SM00387">
    <property type="entry name" value="HATPase_c"/>
    <property type="match status" value="1"/>
</dbReference>
<evidence type="ECO:0000256" key="1">
    <source>
        <dbReference type="ARBA" id="ARBA00000085"/>
    </source>
</evidence>
<feature type="domain" description="HAMP" evidence="11">
    <location>
        <begin position="173"/>
        <end position="225"/>
    </location>
</feature>
<keyword evidence="5 12" id="KW-0808">Transferase</keyword>
<dbReference type="CDD" id="cd06225">
    <property type="entry name" value="HAMP"/>
    <property type="match status" value="1"/>
</dbReference>
<keyword evidence="8 9" id="KW-0472">Membrane</keyword>
<keyword evidence="7" id="KW-0902">Two-component regulatory system</keyword>
<proteinExistence type="predicted"/>
<dbReference type="PROSITE" id="PS50885">
    <property type="entry name" value="HAMP"/>
    <property type="match status" value="1"/>
</dbReference>
<keyword evidence="4" id="KW-0597">Phosphoprotein</keyword>
<evidence type="ECO:0000256" key="3">
    <source>
        <dbReference type="ARBA" id="ARBA00012438"/>
    </source>
</evidence>
<dbReference type="Pfam" id="PF00672">
    <property type="entry name" value="HAMP"/>
    <property type="match status" value="1"/>
</dbReference>
<dbReference type="InterPro" id="IPR036890">
    <property type="entry name" value="HATPase_C_sf"/>
</dbReference>
<evidence type="ECO:0000256" key="7">
    <source>
        <dbReference type="ARBA" id="ARBA00023012"/>
    </source>
</evidence>
<dbReference type="PRINTS" id="PR00344">
    <property type="entry name" value="BCTRLSENSOR"/>
</dbReference>
<keyword evidence="9" id="KW-1133">Transmembrane helix</keyword>
<dbReference type="RefSeq" id="WP_209795323.1">
    <property type="nucleotide sequence ID" value="NZ_JAGGJZ010000001.1"/>
</dbReference>
<dbReference type="Gene3D" id="3.30.565.10">
    <property type="entry name" value="Histidine kinase-like ATPase, C-terminal domain"/>
    <property type="match status" value="1"/>
</dbReference>
<evidence type="ECO:0000313" key="13">
    <source>
        <dbReference type="Proteomes" id="UP000783390"/>
    </source>
</evidence>
<dbReference type="SMART" id="SM00388">
    <property type="entry name" value="HisKA"/>
    <property type="match status" value="1"/>
</dbReference>
<name>A0ABS4EX61_9CLOT</name>
<dbReference type="SMART" id="SM00304">
    <property type="entry name" value="HAMP"/>
    <property type="match status" value="1"/>
</dbReference>
<dbReference type="CDD" id="cd00082">
    <property type="entry name" value="HisKA"/>
    <property type="match status" value="1"/>
</dbReference>
<dbReference type="InterPro" id="IPR000014">
    <property type="entry name" value="PAS"/>
</dbReference>
<feature type="transmembrane region" description="Helical" evidence="9">
    <location>
        <begin position="152"/>
        <end position="172"/>
    </location>
</feature>
<dbReference type="EC" id="2.7.13.3" evidence="3"/>
<dbReference type="CDD" id="cd00075">
    <property type="entry name" value="HATPase"/>
    <property type="match status" value="1"/>
</dbReference>
<dbReference type="InterPro" id="IPR036097">
    <property type="entry name" value="HisK_dim/P_sf"/>
</dbReference>
<dbReference type="SUPFAM" id="SSF55785">
    <property type="entry name" value="PYP-like sensor domain (PAS domain)"/>
    <property type="match status" value="1"/>
</dbReference>
<comment type="caution">
    <text evidence="12">The sequence shown here is derived from an EMBL/GenBank/DDBJ whole genome shotgun (WGS) entry which is preliminary data.</text>
</comment>
<sequence>MKKKIITSVIITVIFALVIITSSFMALSSMQEIQNTRNILKNYNEIVANWKSISKEDLNKLKINNTNIRFSIINKHGKVIFDSLEEGDYKNHNEREEIKKAKIKGIGYADRYSNTLNTDMIYCATKFKDGTIIRSGVPESTIKIFYEGNMKYYIVASIMVLIFSIALAFKLVRIIVDPVKHLESVTSKIANGNLQTRVNISSNDELGQLGKTFNNMADQLQSKINEVLDKQSGLESILNCMQSGVIAVDNDNRIITINPYAQIIFGINFDVTGKYLIDCIKEKNIKNILQDESDKEVEVKIKNPVERFLKIKRAYIIKGYKRIGRVIAIQDITEMKRLENIRTQFVANVSHELKTPLTSIKGFAETLRYVDDEKTKLKFLDIIDKESVRLTRLINDILVLSNLESSVVEEMEEFLPDDIIDDVVNILNDQAIKKDIKIYFHKENANYILGQKDKFFQVAINIIENAIKYSNEGSIVNVRSYSFNGYYTFEVEDNGIGIPDEDIPRIFERFYRVDKARKSGGTGLGLAIVKHIVKSFGGTIKVYSKLNEGTKFVLKIKYR</sequence>
<evidence type="ECO:0000256" key="4">
    <source>
        <dbReference type="ARBA" id="ARBA00022553"/>
    </source>
</evidence>
<evidence type="ECO:0000256" key="2">
    <source>
        <dbReference type="ARBA" id="ARBA00004370"/>
    </source>
</evidence>
<evidence type="ECO:0000256" key="5">
    <source>
        <dbReference type="ARBA" id="ARBA00022679"/>
    </source>
</evidence>
<comment type="catalytic activity">
    <reaction evidence="1">
        <text>ATP + protein L-histidine = ADP + protein N-phospho-L-histidine.</text>
        <dbReference type="EC" id="2.7.13.3"/>
    </reaction>
</comment>
<protein>
    <recommendedName>
        <fullName evidence="3">histidine kinase</fullName>
        <ecNumber evidence="3">2.7.13.3</ecNumber>
    </recommendedName>
</protein>
<dbReference type="InterPro" id="IPR004358">
    <property type="entry name" value="Sig_transdc_His_kin-like_C"/>
</dbReference>
<dbReference type="PANTHER" id="PTHR45453">
    <property type="entry name" value="PHOSPHATE REGULON SENSOR PROTEIN PHOR"/>
    <property type="match status" value="1"/>
</dbReference>
<dbReference type="Gene3D" id="1.10.287.130">
    <property type="match status" value="1"/>
</dbReference>
<dbReference type="PANTHER" id="PTHR45453:SF1">
    <property type="entry name" value="PHOSPHATE REGULON SENSOR PROTEIN PHOR"/>
    <property type="match status" value="1"/>
</dbReference>
<dbReference type="SUPFAM" id="SSF47384">
    <property type="entry name" value="Homodimeric domain of signal transducing histidine kinase"/>
    <property type="match status" value="1"/>
</dbReference>
<dbReference type="PROSITE" id="PS50109">
    <property type="entry name" value="HIS_KIN"/>
    <property type="match status" value="1"/>
</dbReference>
<feature type="transmembrane region" description="Helical" evidence="9">
    <location>
        <begin position="6"/>
        <end position="27"/>
    </location>
</feature>
<dbReference type="InterPro" id="IPR003594">
    <property type="entry name" value="HATPase_dom"/>
</dbReference>
<accession>A0ABS4EX61</accession>
<dbReference type="InterPro" id="IPR050351">
    <property type="entry name" value="BphY/WalK/GraS-like"/>
</dbReference>